<reference evidence="2 3" key="1">
    <citation type="submission" date="2017-05" db="EMBL/GenBank/DDBJ databases">
        <title>Vagococcus spp. assemblies.</title>
        <authorList>
            <person name="Gulvik C.A."/>
        </authorList>
    </citation>
    <scope>NUCLEOTIDE SEQUENCE [LARGE SCALE GENOMIC DNA]</scope>
    <source>
        <strain evidence="2 3">CCUG 51432</strain>
    </source>
</reference>
<evidence type="ECO:0000313" key="2">
    <source>
        <dbReference type="EMBL" id="RSU12273.1"/>
    </source>
</evidence>
<dbReference type="AlphaFoldDB" id="A0A430AW41"/>
<dbReference type="EMBL" id="NGKA01000008">
    <property type="protein sequence ID" value="RSU12273.1"/>
    <property type="molecule type" value="Genomic_DNA"/>
</dbReference>
<feature type="transmembrane region" description="Helical" evidence="1">
    <location>
        <begin position="38"/>
        <end position="56"/>
    </location>
</feature>
<evidence type="ECO:0000313" key="3">
    <source>
        <dbReference type="Proteomes" id="UP000287605"/>
    </source>
</evidence>
<gene>
    <name evidence="2" type="ORF">CBF29_06645</name>
</gene>
<comment type="caution">
    <text evidence="2">The sequence shown here is derived from an EMBL/GenBank/DDBJ whole genome shotgun (WGS) entry which is preliminary data.</text>
</comment>
<sequence>MSLLKNNIIPILIYVIAGLVLFSASYIPSYILTTILRVLGAISEITPFAVLSWIIIKGRIK</sequence>
<dbReference type="Proteomes" id="UP000287605">
    <property type="component" value="Unassembled WGS sequence"/>
</dbReference>
<evidence type="ECO:0000256" key="1">
    <source>
        <dbReference type="SAM" id="Phobius"/>
    </source>
</evidence>
<accession>A0A430AW41</accession>
<organism evidence="2 3">
    <name type="scientific">Vagococcus elongatus</name>
    <dbReference type="NCBI Taxonomy" id="180344"/>
    <lineage>
        <taxon>Bacteria</taxon>
        <taxon>Bacillati</taxon>
        <taxon>Bacillota</taxon>
        <taxon>Bacilli</taxon>
        <taxon>Lactobacillales</taxon>
        <taxon>Enterococcaceae</taxon>
        <taxon>Vagococcus</taxon>
    </lineage>
</organism>
<name>A0A430AW41_9ENTE</name>
<dbReference type="RefSeq" id="WP_126808728.1">
    <property type="nucleotide sequence ID" value="NZ_NGKA01000008.1"/>
</dbReference>
<keyword evidence="3" id="KW-1185">Reference proteome</keyword>
<proteinExistence type="predicted"/>
<keyword evidence="1" id="KW-0812">Transmembrane</keyword>
<keyword evidence="1" id="KW-0472">Membrane</keyword>
<protein>
    <submittedName>
        <fullName evidence="2">Uncharacterized protein</fullName>
    </submittedName>
</protein>
<keyword evidence="1" id="KW-1133">Transmembrane helix</keyword>
<feature type="transmembrane region" description="Helical" evidence="1">
    <location>
        <begin position="12"/>
        <end position="32"/>
    </location>
</feature>